<keyword evidence="2" id="KW-1185">Reference proteome</keyword>
<dbReference type="EMBL" id="RRYP01010310">
    <property type="protein sequence ID" value="TNV78461.1"/>
    <property type="molecule type" value="Genomic_DNA"/>
</dbReference>
<dbReference type="Proteomes" id="UP000785679">
    <property type="component" value="Unassembled WGS sequence"/>
</dbReference>
<sequence>MKTISVRRLSARPSGMKMTINSKNLQRLLRSRKSNHSSMDITTISRHQHLPHHNKCSSKYSMTDRLRGEGMSKSLTPKFKRTLDLGLG</sequence>
<dbReference type="AlphaFoldDB" id="A0A8J8NQP4"/>
<organism evidence="1 2">
    <name type="scientific">Halteria grandinella</name>
    <dbReference type="NCBI Taxonomy" id="5974"/>
    <lineage>
        <taxon>Eukaryota</taxon>
        <taxon>Sar</taxon>
        <taxon>Alveolata</taxon>
        <taxon>Ciliophora</taxon>
        <taxon>Intramacronucleata</taxon>
        <taxon>Spirotrichea</taxon>
        <taxon>Stichotrichia</taxon>
        <taxon>Sporadotrichida</taxon>
        <taxon>Halteriidae</taxon>
        <taxon>Halteria</taxon>
    </lineage>
</organism>
<comment type="caution">
    <text evidence="1">The sequence shown here is derived from an EMBL/GenBank/DDBJ whole genome shotgun (WGS) entry which is preliminary data.</text>
</comment>
<gene>
    <name evidence="1" type="ORF">FGO68_gene15150</name>
</gene>
<name>A0A8J8NQP4_HALGN</name>
<proteinExistence type="predicted"/>
<accession>A0A8J8NQP4</accession>
<reference evidence="1" key="1">
    <citation type="submission" date="2019-06" db="EMBL/GenBank/DDBJ databases">
        <authorList>
            <person name="Zheng W."/>
        </authorList>
    </citation>
    <scope>NUCLEOTIDE SEQUENCE</scope>
    <source>
        <strain evidence="1">QDHG01</strain>
    </source>
</reference>
<evidence type="ECO:0000313" key="1">
    <source>
        <dbReference type="EMBL" id="TNV78461.1"/>
    </source>
</evidence>
<protein>
    <submittedName>
        <fullName evidence="1">Uncharacterized protein</fullName>
    </submittedName>
</protein>
<evidence type="ECO:0000313" key="2">
    <source>
        <dbReference type="Proteomes" id="UP000785679"/>
    </source>
</evidence>